<dbReference type="PANTHER" id="PTHR36703:SF1">
    <property type="entry name" value="TRIACYLGLYCEROL LIPASE-LIKE PROTEIN"/>
    <property type="match status" value="1"/>
</dbReference>
<feature type="region of interest" description="Disordered" evidence="1">
    <location>
        <begin position="181"/>
        <end position="206"/>
    </location>
</feature>
<sequence length="206" mass="23552">MYRFRSKGTSLFGSLAIPHLKKKALNSWSAVQDSYFSTKDLFERHRVVFTVGTSLASVATAWIGYSLRHLHDSKVDQRLESIENAMKSNYHLKHAEVKKLVDPGSSSVASCIATAGMTFILGYGFGWRGGRWYANRQYRKEQMKLLGQIKPQRWQLLARLRPKEWQHQFIKRSSRYRAPECGGNASEKMLKDAPATHNPGEFPRSC</sequence>
<evidence type="ECO:0000256" key="2">
    <source>
        <dbReference type="SAM" id="Phobius"/>
    </source>
</evidence>
<dbReference type="Proteomes" id="UP000091857">
    <property type="component" value="Chromosome 13"/>
</dbReference>
<evidence type="ECO:0000313" key="4">
    <source>
        <dbReference type="Proteomes" id="UP000091857"/>
    </source>
</evidence>
<name>A0A2C9UPH0_MANES</name>
<dbReference type="PANTHER" id="PTHR36703">
    <property type="entry name" value="TRIACYLGLYCEROL LIPASE-LIKE PROTEIN"/>
    <property type="match status" value="1"/>
</dbReference>
<dbReference type="STRING" id="3983.A0A2C9UPH0"/>
<comment type="caution">
    <text evidence="3">The sequence shown here is derived from an EMBL/GenBank/DDBJ whole genome shotgun (WGS) entry which is preliminary data.</text>
</comment>
<dbReference type="EMBL" id="CM004399">
    <property type="protein sequence ID" value="OAY33046.1"/>
    <property type="molecule type" value="Genomic_DNA"/>
</dbReference>
<dbReference type="AlphaFoldDB" id="A0A2C9UPH0"/>
<keyword evidence="2" id="KW-0472">Membrane</keyword>
<evidence type="ECO:0000313" key="3">
    <source>
        <dbReference type="EMBL" id="OAY33046.1"/>
    </source>
</evidence>
<keyword evidence="4" id="KW-1185">Reference proteome</keyword>
<dbReference type="Gramene" id="Manes.13G066180.2.v8.1">
    <property type="protein sequence ID" value="Manes.13G066180.2.v8.1.CDS"/>
    <property type="gene ID" value="Manes.13G066180.v8.1"/>
</dbReference>
<protein>
    <submittedName>
        <fullName evidence="3">Uncharacterized protein</fullName>
    </submittedName>
</protein>
<feature type="transmembrane region" description="Helical" evidence="2">
    <location>
        <begin position="107"/>
        <end position="126"/>
    </location>
</feature>
<gene>
    <name evidence="3" type="ORF">MANES_13G066180v8</name>
</gene>
<proteinExistence type="predicted"/>
<feature type="transmembrane region" description="Helical" evidence="2">
    <location>
        <begin position="47"/>
        <end position="65"/>
    </location>
</feature>
<keyword evidence="2" id="KW-0812">Transmembrane</keyword>
<accession>A0A2C9UPH0</accession>
<reference evidence="4" key="1">
    <citation type="journal article" date="2016" name="Nat. Biotechnol.">
        <title>Sequencing wild and cultivated cassava and related species reveals extensive interspecific hybridization and genetic diversity.</title>
        <authorList>
            <person name="Bredeson J.V."/>
            <person name="Lyons J.B."/>
            <person name="Prochnik S.E."/>
            <person name="Wu G.A."/>
            <person name="Ha C.M."/>
            <person name="Edsinger-Gonzales E."/>
            <person name="Grimwood J."/>
            <person name="Schmutz J."/>
            <person name="Rabbi I.Y."/>
            <person name="Egesi C."/>
            <person name="Nauluvula P."/>
            <person name="Lebot V."/>
            <person name="Ndunguru J."/>
            <person name="Mkamilo G."/>
            <person name="Bart R.S."/>
            <person name="Setter T.L."/>
            <person name="Gleadow R.M."/>
            <person name="Kulakow P."/>
            <person name="Ferguson M.E."/>
            <person name="Rounsley S."/>
            <person name="Rokhsar D.S."/>
        </authorList>
    </citation>
    <scope>NUCLEOTIDE SEQUENCE [LARGE SCALE GENOMIC DNA]</scope>
    <source>
        <strain evidence="4">cv. AM560-2</strain>
    </source>
</reference>
<keyword evidence="2" id="KW-1133">Transmembrane helix</keyword>
<evidence type="ECO:0000256" key="1">
    <source>
        <dbReference type="SAM" id="MobiDB-lite"/>
    </source>
</evidence>
<organism evidence="3 4">
    <name type="scientific">Manihot esculenta</name>
    <name type="common">Cassava</name>
    <name type="synonym">Jatropha manihot</name>
    <dbReference type="NCBI Taxonomy" id="3983"/>
    <lineage>
        <taxon>Eukaryota</taxon>
        <taxon>Viridiplantae</taxon>
        <taxon>Streptophyta</taxon>
        <taxon>Embryophyta</taxon>
        <taxon>Tracheophyta</taxon>
        <taxon>Spermatophyta</taxon>
        <taxon>Magnoliopsida</taxon>
        <taxon>eudicotyledons</taxon>
        <taxon>Gunneridae</taxon>
        <taxon>Pentapetalae</taxon>
        <taxon>rosids</taxon>
        <taxon>fabids</taxon>
        <taxon>Malpighiales</taxon>
        <taxon>Euphorbiaceae</taxon>
        <taxon>Crotonoideae</taxon>
        <taxon>Manihoteae</taxon>
        <taxon>Manihot</taxon>
    </lineage>
</organism>